<sequence>MVRFSVSEEGIWTVKNSVETHNHELAKPDDQYLLRSSRHITEENASILKSMANARIRTINAFSYLSDEVGGVKNPGFTKRDAYNYIQKERRAKIENGDNNSLIELFKNRSAEDHLFS</sequence>
<dbReference type="Proteomes" id="UP000829196">
    <property type="component" value="Unassembled WGS sequence"/>
</dbReference>
<dbReference type="AlphaFoldDB" id="A0A8T3A792"/>
<keyword evidence="2" id="KW-1185">Reference proteome</keyword>
<dbReference type="OrthoDB" id="781548at2759"/>
<dbReference type="EMBL" id="JAGYWB010000018">
    <property type="protein sequence ID" value="KAI0492327.1"/>
    <property type="molecule type" value="Genomic_DNA"/>
</dbReference>
<dbReference type="PANTHER" id="PTHR47718">
    <property type="entry name" value="OS01G0519700 PROTEIN"/>
    <property type="match status" value="1"/>
</dbReference>
<accession>A0A8T3A792</accession>
<dbReference type="PANTHER" id="PTHR47718:SF17">
    <property type="entry name" value="PROTEIN FAR1-RELATED SEQUENCE 5-LIKE"/>
    <property type="match status" value="1"/>
</dbReference>
<reference evidence="1" key="1">
    <citation type="journal article" date="2022" name="Front. Genet.">
        <title>Chromosome-Scale Assembly of the Dendrobium nobile Genome Provides Insights Into the Molecular Mechanism of the Biosynthesis of the Medicinal Active Ingredient of Dendrobium.</title>
        <authorList>
            <person name="Xu Q."/>
            <person name="Niu S.-C."/>
            <person name="Li K.-L."/>
            <person name="Zheng P.-J."/>
            <person name="Zhang X.-J."/>
            <person name="Jia Y."/>
            <person name="Liu Y."/>
            <person name="Niu Y.-X."/>
            <person name="Yu L.-H."/>
            <person name="Chen D.-F."/>
            <person name="Zhang G.-Q."/>
        </authorList>
    </citation>
    <scope>NUCLEOTIDE SEQUENCE</scope>
    <source>
        <tissue evidence="1">Leaf</tissue>
    </source>
</reference>
<gene>
    <name evidence="1" type="ORF">KFK09_026598</name>
</gene>
<protein>
    <recommendedName>
        <fullName evidence="3">Protein FAR1-RELATED SEQUENCE</fullName>
    </recommendedName>
</protein>
<evidence type="ECO:0000313" key="1">
    <source>
        <dbReference type="EMBL" id="KAI0492327.1"/>
    </source>
</evidence>
<name>A0A8T3A792_DENNO</name>
<proteinExistence type="predicted"/>
<organism evidence="1 2">
    <name type="scientific">Dendrobium nobile</name>
    <name type="common">Orchid</name>
    <dbReference type="NCBI Taxonomy" id="94219"/>
    <lineage>
        <taxon>Eukaryota</taxon>
        <taxon>Viridiplantae</taxon>
        <taxon>Streptophyta</taxon>
        <taxon>Embryophyta</taxon>
        <taxon>Tracheophyta</taxon>
        <taxon>Spermatophyta</taxon>
        <taxon>Magnoliopsida</taxon>
        <taxon>Liliopsida</taxon>
        <taxon>Asparagales</taxon>
        <taxon>Orchidaceae</taxon>
        <taxon>Epidendroideae</taxon>
        <taxon>Malaxideae</taxon>
        <taxon>Dendrobiinae</taxon>
        <taxon>Dendrobium</taxon>
    </lineage>
</organism>
<comment type="caution">
    <text evidence="1">The sequence shown here is derived from an EMBL/GenBank/DDBJ whole genome shotgun (WGS) entry which is preliminary data.</text>
</comment>
<evidence type="ECO:0000313" key="2">
    <source>
        <dbReference type="Proteomes" id="UP000829196"/>
    </source>
</evidence>
<evidence type="ECO:0008006" key="3">
    <source>
        <dbReference type="Google" id="ProtNLM"/>
    </source>
</evidence>